<feature type="compositionally biased region" description="Basic and acidic residues" evidence="3">
    <location>
        <begin position="421"/>
        <end position="432"/>
    </location>
</feature>
<feature type="compositionally biased region" description="Polar residues" evidence="3">
    <location>
        <begin position="585"/>
        <end position="596"/>
    </location>
</feature>
<keyword evidence="2" id="KW-0863">Zinc-finger</keyword>
<dbReference type="InterPro" id="IPR035441">
    <property type="entry name" value="TFIIS/LEDGF_dom_sf"/>
</dbReference>
<evidence type="ECO:0000256" key="2">
    <source>
        <dbReference type="PROSITE-ProRule" id="PRU00723"/>
    </source>
</evidence>
<keyword evidence="2" id="KW-0862">Zinc</keyword>
<feature type="compositionally biased region" description="Basic and acidic residues" evidence="3">
    <location>
        <begin position="335"/>
        <end position="359"/>
    </location>
</feature>
<feature type="zinc finger region" description="C3H1-type" evidence="2">
    <location>
        <begin position="982"/>
        <end position="1009"/>
    </location>
</feature>
<organism evidence="6 7">
    <name type="scientific">Cryptolaemus montrouzieri</name>
    <dbReference type="NCBI Taxonomy" id="559131"/>
    <lineage>
        <taxon>Eukaryota</taxon>
        <taxon>Metazoa</taxon>
        <taxon>Ecdysozoa</taxon>
        <taxon>Arthropoda</taxon>
        <taxon>Hexapoda</taxon>
        <taxon>Insecta</taxon>
        <taxon>Pterygota</taxon>
        <taxon>Neoptera</taxon>
        <taxon>Endopterygota</taxon>
        <taxon>Coleoptera</taxon>
        <taxon>Polyphaga</taxon>
        <taxon>Cucujiformia</taxon>
        <taxon>Coccinelloidea</taxon>
        <taxon>Coccinellidae</taxon>
        <taxon>Scymninae</taxon>
        <taxon>Scymnini</taxon>
        <taxon>Cryptolaemus</taxon>
    </lineage>
</organism>
<feature type="region of interest" description="Disordered" evidence="3">
    <location>
        <begin position="518"/>
        <end position="537"/>
    </location>
</feature>
<feature type="domain" description="TFIIS N-terminal" evidence="5">
    <location>
        <begin position="71"/>
        <end position="145"/>
    </location>
</feature>
<feature type="region of interest" description="Disordered" evidence="3">
    <location>
        <begin position="542"/>
        <end position="628"/>
    </location>
</feature>
<dbReference type="InterPro" id="IPR017923">
    <property type="entry name" value="TFIIS_N"/>
</dbReference>
<dbReference type="SUPFAM" id="SSF47676">
    <property type="entry name" value="Conserved domain common to transcription factors TFIIS, elongin A, CRSP70"/>
    <property type="match status" value="1"/>
</dbReference>
<evidence type="ECO:0008006" key="8">
    <source>
        <dbReference type="Google" id="ProtNLM"/>
    </source>
</evidence>
<keyword evidence="2" id="KW-0479">Metal-binding</keyword>
<dbReference type="PROSITE" id="PS51319">
    <property type="entry name" value="TFIIS_N"/>
    <property type="match status" value="1"/>
</dbReference>
<feature type="compositionally biased region" description="Low complexity" evidence="3">
    <location>
        <begin position="367"/>
        <end position="378"/>
    </location>
</feature>
<dbReference type="PANTHER" id="PTHR46557:SF1">
    <property type="entry name" value="SERINE_THREONINE-PROTEIN PHOSPHATASE 1 REGULATORY SUBUNIT 10"/>
    <property type="match status" value="1"/>
</dbReference>
<feature type="compositionally biased region" description="Basic residues" evidence="3">
    <location>
        <begin position="946"/>
        <end position="957"/>
    </location>
</feature>
<evidence type="ECO:0000259" key="5">
    <source>
        <dbReference type="PROSITE" id="PS51319"/>
    </source>
</evidence>
<feature type="region of interest" description="Disordered" evidence="3">
    <location>
        <begin position="944"/>
        <end position="985"/>
    </location>
</feature>
<gene>
    <name evidence="6" type="ORF">HHI36_004605</name>
</gene>
<feature type="compositionally biased region" description="Basic and acidic residues" evidence="3">
    <location>
        <begin position="618"/>
        <end position="628"/>
    </location>
</feature>
<feature type="compositionally biased region" description="Low complexity" evidence="3">
    <location>
        <begin position="958"/>
        <end position="974"/>
    </location>
</feature>
<feature type="compositionally biased region" description="Basic and acidic residues" evidence="3">
    <location>
        <begin position="439"/>
        <end position="449"/>
    </location>
</feature>
<keyword evidence="1" id="KW-0539">Nucleus</keyword>
<dbReference type="Gene3D" id="1.20.930.10">
    <property type="entry name" value="Conserved domain common to transcription factors TFIIS, elongin A, CRSP70"/>
    <property type="match status" value="1"/>
</dbReference>
<name>A0ABD2NRY2_9CUCU</name>
<accession>A0ABD2NRY2</accession>
<dbReference type="GO" id="GO:0008270">
    <property type="term" value="F:zinc ion binding"/>
    <property type="evidence" value="ECO:0007669"/>
    <property type="project" value="UniProtKB-KW"/>
</dbReference>
<dbReference type="PROSITE" id="PS50103">
    <property type="entry name" value="ZF_C3H1"/>
    <property type="match status" value="1"/>
</dbReference>
<dbReference type="Proteomes" id="UP001516400">
    <property type="component" value="Unassembled WGS sequence"/>
</dbReference>
<evidence type="ECO:0000313" key="7">
    <source>
        <dbReference type="Proteomes" id="UP001516400"/>
    </source>
</evidence>
<evidence type="ECO:0000256" key="1">
    <source>
        <dbReference type="PROSITE-ProRule" id="PRU00649"/>
    </source>
</evidence>
<proteinExistence type="predicted"/>
<keyword evidence="7" id="KW-1185">Reference proteome</keyword>
<comment type="subcellular location">
    <subcellularLocation>
        <location evidence="1">Nucleus</location>
    </subcellularLocation>
</comment>
<feature type="compositionally biased region" description="Basic and acidic residues" evidence="3">
    <location>
        <begin position="601"/>
        <end position="610"/>
    </location>
</feature>
<evidence type="ECO:0000313" key="6">
    <source>
        <dbReference type="EMBL" id="KAL3281395.1"/>
    </source>
</evidence>
<dbReference type="GO" id="GO:0005634">
    <property type="term" value="C:nucleus"/>
    <property type="evidence" value="ECO:0007669"/>
    <property type="project" value="UniProtKB-SubCell"/>
</dbReference>
<evidence type="ECO:0000259" key="4">
    <source>
        <dbReference type="PROSITE" id="PS50103"/>
    </source>
</evidence>
<feature type="compositionally biased region" description="Basic residues" evidence="3">
    <location>
        <begin position="550"/>
        <end position="559"/>
    </location>
</feature>
<dbReference type="PANTHER" id="PTHR46557">
    <property type="entry name" value="SERINE/THREONINE-PROTEIN PHOSPHATASE 1 REGULATORY SUBUNIT 10-RELATED"/>
    <property type="match status" value="1"/>
</dbReference>
<dbReference type="AlphaFoldDB" id="A0ABD2NRY2"/>
<reference evidence="6 7" key="1">
    <citation type="journal article" date="2021" name="BMC Biol.">
        <title>Horizontally acquired antibacterial genes associated with adaptive radiation of ladybird beetles.</title>
        <authorList>
            <person name="Li H.S."/>
            <person name="Tang X.F."/>
            <person name="Huang Y.H."/>
            <person name="Xu Z.Y."/>
            <person name="Chen M.L."/>
            <person name="Du X.Y."/>
            <person name="Qiu B.Y."/>
            <person name="Chen P.T."/>
            <person name="Zhang W."/>
            <person name="Slipinski A."/>
            <person name="Escalona H.E."/>
            <person name="Waterhouse R.M."/>
            <person name="Zwick A."/>
            <person name="Pang H."/>
        </authorList>
    </citation>
    <scope>NUCLEOTIDE SEQUENCE [LARGE SCALE GENOMIC DNA]</scope>
    <source>
        <strain evidence="6">SYSU2018</strain>
    </source>
</reference>
<protein>
    <recommendedName>
        <fullName evidence="8">Serine/threonine-protein phosphatase 1 regulatory subunit 10</fullName>
    </recommendedName>
</protein>
<feature type="region of interest" description="Disordered" evidence="3">
    <location>
        <begin position="234"/>
        <end position="511"/>
    </location>
</feature>
<feature type="compositionally biased region" description="Low complexity" evidence="3">
    <location>
        <begin position="288"/>
        <end position="313"/>
    </location>
</feature>
<dbReference type="EMBL" id="JABFTP020000144">
    <property type="protein sequence ID" value="KAL3281395.1"/>
    <property type="molecule type" value="Genomic_DNA"/>
</dbReference>
<feature type="domain" description="C3H1-type" evidence="4">
    <location>
        <begin position="982"/>
        <end position="1009"/>
    </location>
</feature>
<evidence type="ECO:0000256" key="3">
    <source>
        <dbReference type="SAM" id="MobiDB-lite"/>
    </source>
</evidence>
<feature type="compositionally biased region" description="Basic and acidic residues" evidence="3">
    <location>
        <begin position="379"/>
        <end position="403"/>
    </location>
</feature>
<dbReference type="InterPro" id="IPR000571">
    <property type="entry name" value="Znf_CCCH"/>
</dbReference>
<comment type="caution">
    <text evidence="6">The sequence shown here is derived from an EMBL/GenBank/DDBJ whole genome shotgun (WGS) entry which is preliminary data.</text>
</comment>
<sequence length="1009" mass="113181">MPRIDPLELLKCLSVLLSPEGGIMSREEVPRIVNLMTKFSKKLVSKCVYLLILKSTEVTLVDMFMASGGWLLIHTWLQEAMASSNWNMVQEVLELLLVTPVDSSRLRLNNIPKLVKTLSKREDLGDVKEMAALLVNNWLAIVKNSTPPIQDPEKPEKRVENPIEINEIETDEINGEGDPEPEVYNEIETVELPEPPVAEEEPAKMEVEDEAISPGMFYKITVRDGKQVITKLANSDELEEKQIVEETEITPAVDIENKEDDKVKKEEDSKDNKVKKEELKLKSDGSSKSKSGGSSSSSKRSSSSSSRSSSSSTSKDKDKKHSSSSKHSSRSSSSSKDKDRDREKSRKDRDKENDKDKHRSNGSIRHSSSSSKSSSSSSSKDKDKKESKEPREKQADKDKDTLAKLKPQALDKIGRIPKKTGSIEEKDADAKKKPSMSIEPKKKSEDRPKTVKIFNSKMRSTGLEEEVKPPPPRNAIKKPAPVIPPALPFPAKRASPPRDTSATPPEKKLKIELPERVGAIKLIPPKPKPPVLQESDIFMDALTAATSKKEPKKRKRRPSVSKESPENSPTVQPPGTSPLGLKNFSPANFYQDTLETTEAGQEVKEEKTEEASEEQTDEEKIVKSDVAEEKTISDVSSEVCEPVTRTNSDGLKGVLVYLKRKGPKRSLRWKDEKDLVEVRYFELDETERVNVSRTNFTDMAKMEMSNEREALMGRKLMNEDLMEPTTLWRIPYLIDQPELPVQPGSKSLEKDIQYAREKNILQALYFNKSLIPDTPAEPILENHPMVDPVIIPLEDTESQNIYDLRNTPWPEPKGMAPVEPPPVNIQPMFQNMPGPYPNFPQMGPQGFPGLPGPGFCPPNMMPNGPNMIPNGPNMNMMGNPNMNMGAPMDMMNQGPMNPNMFVPGGPNMDNYNPMMNENPNYPMPFNQPNMFVPPNNNFNNMDRGGGHRGRGGFRGRGHNNNNWGRNGPRVNNWRNNRDDHRGGTGRICKNVKNHGYCRNIDNCPFVHPN</sequence>
<feature type="compositionally biased region" description="Basic and acidic residues" evidence="3">
    <location>
        <begin position="255"/>
        <end position="287"/>
    </location>
</feature>